<evidence type="ECO:0000256" key="2">
    <source>
        <dbReference type="ARBA" id="ARBA00022679"/>
    </source>
</evidence>
<feature type="domain" description="Methyltransferase" evidence="4">
    <location>
        <begin position="40"/>
        <end position="132"/>
    </location>
</feature>
<accession>A0ABN0U4N4</accession>
<dbReference type="GO" id="GO:0032259">
    <property type="term" value="P:methylation"/>
    <property type="evidence" value="ECO:0007669"/>
    <property type="project" value="UniProtKB-KW"/>
</dbReference>
<keyword evidence="3" id="KW-0949">S-adenosyl-L-methionine</keyword>
<gene>
    <name evidence="5" type="ORF">GCM10009539_24850</name>
</gene>
<organism evidence="5 6">
    <name type="scientific">Cryptosporangium japonicum</name>
    <dbReference type="NCBI Taxonomy" id="80872"/>
    <lineage>
        <taxon>Bacteria</taxon>
        <taxon>Bacillati</taxon>
        <taxon>Actinomycetota</taxon>
        <taxon>Actinomycetes</taxon>
        <taxon>Cryptosporangiales</taxon>
        <taxon>Cryptosporangiaceae</taxon>
        <taxon>Cryptosporangium</taxon>
    </lineage>
</organism>
<evidence type="ECO:0000256" key="3">
    <source>
        <dbReference type="ARBA" id="ARBA00022691"/>
    </source>
</evidence>
<dbReference type="Pfam" id="PF13649">
    <property type="entry name" value="Methyltransf_25"/>
    <property type="match status" value="1"/>
</dbReference>
<dbReference type="PANTHER" id="PTHR43464">
    <property type="entry name" value="METHYLTRANSFERASE"/>
    <property type="match status" value="1"/>
</dbReference>
<dbReference type="EMBL" id="BAAAGX010000009">
    <property type="protein sequence ID" value="GAA0238573.1"/>
    <property type="molecule type" value="Genomic_DNA"/>
</dbReference>
<keyword evidence="6" id="KW-1185">Reference proteome</keyword>
<proteinExistence type="predicted"/>
<keyword evidence="1 5" id="KW-0489">Methyltransferase</keyword>
<name>A0ABN0U4N4_9ACTN</name>
<dbReference type="CDD" id="cd02440">
    <property type="entry name" value="AdoMet_MTases"/>
    <property type="match status" value="1"/>
</dbReference>
<dbReference type="Proteomes" id="UP001500967">
    <property type="component" value="Unassembled WGS sequence"/>
</dbReference>
<dbReference type="Gene3D" id="3.40.50.150">
    <property type="entry name" value="Vaccinia Virus protein VP39"/>
    <property type="match status" value="1"/>
</dbReference>
<comment type="caution">
    <text evidence="5">The sequence shown here is derived from an EMBL/GenBank/DDBJ whole genome shotgun (WGS) entry which is preliminary data.</text>
</comment>
<dbReference type="InterPro" id="IPR041698">
    <property type="entry name" value="Methyltransf_25"/>
</dbReference>
<evidence type="ECO:0000259" key="4">
    <source>
        <dbReference type="Pfam" id="PF13649"/>
    </source>
</evidence>
<dbReference type="RefSeq" id="WP_344648921.1">
    <property type="nucleotide sequence ID" value="NZ_BAAAGX010000009.1"/>
</dbReference>
<evidence type="ECO:0000313" key="5">
    <source>
        <dbReference type="EMBL" id="GAA0238573.1"/>
    </source>
</evidence>
<keyword evidence="2" id="KW-0808">Transferase</keyword>
<reference evidence="5 6" key="1">
    <citation type="journal article" date="2019" name="Int. J. Syst. Evol. Microbiol.">
        <title>The Global Catalogue of Microorganisms (GCM) 10K type strain sequencing project: providing services to taxonomists for standard genome sequencing and annotation.</title>
        <authorList>
            <consortium name="The Broad Institute Genomics Platform"/>
            <consortium name="The Broad Institute Genome Sequencing Center for Infectious Disease"/>
            <person name="Wu L."/>
            <person name="Ma J."/>
        </authorList>
    </citation>
    <scope>NUCLEOTIDE SEQUENCE [LARGE SCALE GENOMIC DNA]</scope>
    <source>
        <strain evidence="5 6">JCM 10425</strain>
    </source>
</reference>
<dbReference type="SUPFAM" id="SSF53335">
    <property type="entry name" value="S-adenosyl-L-methionine-dependent methyltransferases"/>
    <property type="match status" value="1"/>
</dbReference>
<evidence type="ECO:0000256" key="1">
    <source>
        <dbReference type="ARBA" id="ARBA00022603"/>
    </source>
</evidence>
<dbReference type="PANTHER" id="PTHR43464:SF19">
    <property type="entry name" value="UBIQUINONE BIOSYNTHESIS O-METHYLTRANSFERASE, MITOCHONDRIAL"/>
    <property type="match status" value="1"/>
</dbReference>
<dbReference type="InterPro" id="IPR029063">
    <property type="entry name" value="SAM-dependent_MTases_sf"/>
</dbReference>
<evidence type="ECO:0000313" key="6">
    <source>
        <dbReference type="Proteomes" id="UP001500967"/>
    </source>
</evidence>
<dbReference type="GO" id="GO:0008168">
    <property type="term" value="F:methyltransferase activity"/>
    <property type="evidence" value="ECO:0007669"/>
    <property type="project" value="UniProtKB-KW"/>
</dbReference>
<protein>
    <submittedName>
        <fullName evidence="5">Class I SAM-dependent methyltransferase</fullName>
    </submittedName>
</protein>
<sequence length="240" mass="26842">MPDPIFDHPRLVGVYDALEGERHDLDAYERLVAELGTTRILDVGCGTGVFATRLAAAGLGVTGVDPAPGSIRYARDRPSGELVNWIRGDIQDVHDSGFDLATMTGNVAQAIVDPNKWNRTLTGVRRVLRPGGHLVFETRDPAHRAWELWTAELTDRTVDVEGVGPVRTWTEVVDLAGPLLTFRTTWVFPDRAVLTSHSTLRFRTRREIESSLRTHGYDLLEVRNAPDRPGLEWVFLARKR</sequence>